<proteinExistence type="predicted"/>
<evidence type="ECO:0008006" key="3">
    <source>
        <dbReference type="Google" id="ProtNLM"/>
    </source>
</evidence>
<dbReference type="EMBL" id="ML978124">
    <property type="protein sequence ID" value="KAF2100283.1"/>
    <property type="molecule type" value="Genomic_DNA"/>
</dbReference>
<dbReference type="Proteomes" id="UP000799772">
    <property type="component" value="Unassembled WGS sequence"/>
</dbReference>
<comment type="caution">
    <text evidence="1">The sequence shown here is derived from an EMBL/GenBank/DDBJ whole genome shotgun (WGS) entry which is preliminary data.</text>
</comment>
<dbReference type="AlphaFoldDB" id="A0A9P4IJ79"/>
<protein>
    <recommendedName>
        <fullName evidence="3">CND01770-like protein</fullName>
    </recommendedName>
</protein>
<evidence type="ECO:0000313" key="1">
    <source>
        <dbReference type="EMBL" id="KAF2100283.1"/>
    </source>
</evidence>
<reference evidence="1" key="1">
    <citation type="journal article" date="2020" name="Stud. Mycol.">
        <title>101 Dothideomycetes genomes: a test case for predicting lifestyles and emergence of pathogens.</title>
        <authorList>
            <person name="Haridas S."/>
            <person name="Albert R."/>
            <person name="Binder M."/>
            <person name="Bloem J."/>
            <person name="Labutti K."/>
            <person name="Salamov A."/>
            <person name="Andreopoulos B."/>
            <person name="Baker S."/>
            <person name="Barry K."/>
            <person name="Bills G."/>
            <person name="Bluhm B."/>
            <person name="Cannon C."/>
            <person name="Castanera R."/>
            <person name="Culley D."/>
            <person name="Daum C."/>
            <person name="Ezra D."/>
            <person name="Gonzalez J."/>
            <person name="Henrissat B."/>
            <person name="Kuo A."/>
            <person name="Liang C."/>
            <person name="Lipzen A."/>
            <person name="Lutzoni F."/>
            <person name="Magnuson J."/>
            <person name="Mondo S."/>
            <person name="Nolan M."/>
            <person name="Ohm R."/>
            <person name="Pangilinan J."/>
            <person name="Park H.-J."/>
            <person name="Ramirez L."/>
            <person name="Alfaro M."/>
            <person name="Sun H."/>
            <person name="Tritt A."/>
            <person name="Yoshinaga Y."/>
            <person name="Zwiers L.-H."/>
            <person name="Turgeon B."/>
            <person name="Goodwin S."/>
            <person name="Spatafora J."/>
            <person name="Crous P."/>
            <person name="Grigoriev I."/>
        </authorList>
    </citation>
    <scope>NUCLEOTIDE SEQUENCE</scope>
    <source>
        <strain evidence="1">CBS 133067</strain>
    </source>
</reference>
<organism evidence="1 2">
    <name type="scientific">Rhizodiscina lignyota</name>
    <dbReference type="NCBI Taxonomy" id="1504668"/>
    <lineage>
        <taxon>Eukaryota</taxon>
        <taxon>Fungi</taxon>
        <taxon>Dikarya</taxon>
        <taxon>Ascomycota</taxon>
        <taxon>Pezizomycotina</taxon>
        <taxon>Dothideomycetes</taxon>
        <taxon>Pleosporomycetidae</taxon>
        <taxon>Aulographales</taxon>
        <taxon>Rhizodiscinaceae</taxon>
        <taxon>Rhizodiscina</taxon>
    </lineage>
</organism>
<accession>A0A9P4IJ79</accession>
<keyword evidence="2" id="KW-1185">Reference proteome</keyword>
<name>A0A9P4IJ79_9PEZI</name>
<sequence length="137" mass="15266">MYIPNVQQVIASGLAITSIPYFQTTGEVVSGKVLDYAVEKCIDSDKNVRCSKPFIVKKDSCYTLSWTTEGALSHTTAEVRDAGSGETVYYRDTNGEWKPEKGELVYLDFKPKIAGQANKTVEYKVETCEEDKVHLEA</sequence>
<dbReference type="OrthoDB" id="2566743at2759"/>
<evidence type="ECO:0000313" key="2">
    <source>
        <dbReference type="Proteomes" id="UP000799772"/>
    </source>
</evidence>
<gene>
    <name evidence="1" type="ORF">NA57DRAFT_54375</name>
</gene>